<name>A0A9P7RSR2_9AGAR</name>
<feature type="domain" description="Peptidase M28" evidence="5">
    <location>
        <begin position="395"/>
        <end position="608"/>
    </location>
</feature>
<evidence type="ECO:0000259" key="4">
    <source>
        <dbReference type="Pfam" id="PF04253"/>
    </source>
</evidence>
<dbReference type="FunFam" id="3.40.630.10:FF:000101">
    <property type="entry name" value="N-acetylated alpha-linked acidic dipeptidase like 1"/>
    <property type="match status" value="1"/>
</dbReference>
<dbReference type="Pfam" id="PF04253">
    <property type="entry name" value="TFR_dimer"/>
    <property type="match status" value="1"/>
</dbReference>
<dbReference type="PANTHER" id="PTHR10404">
    <property type="entry name" value="N-ACETYLATED-ALPHA-LINKED ACIDIC DIPEPTIDASE"/>
    <property type="match status" value="1"/>
</dbReference>
<dbReference type="SUPFAM" id="SSF47672">
    <property type="entry name" value="Transferrin receptor-like dimerisation domain"/>
    <property type="match status" value="1"/>
</dbReference>
<dbReference type="InterPro" id="IPR007484">
    <property type="entry name" value="Peptidase_M28"/>
</dbReference>
<dbReference type="SUPFAM" id="SSF53187">
    <property type="entry name" value="Zn-dependent exopeptidases"/>
    <property type="match status" value="1"/>
</dbReference>
<dbReference type="Gene3D" id="1.20.930.40">
    <property type="entry name" value="Transferrin receptor-like, dimerisation domain"/>
    <property type="match status" value="1"/>
</dbReference>
<proteinExistence type="inferred from homology"/>
<reference evidence="6" key="1">
    <citation type="journal article" date="2021" name="Genome Biol. Evol.">
        <title>The assembled and annotated genome of the fairy-ring fungus Marasmius oreades.</title>
        <authorList>
            <person name="Hiltunen M."/>
            <person name="Ament-Velasquez S.L."/>
            <person name="Johannesson H."/>
        </authorList>
    </citation>
    <scope>NUCLEOTIDE SEQUENCE</scope>
    <source>
        <strain evidence="6">03SP1</strain>
    </source>
</reference>
<evidence type="ECO:0000313" key="7">
    <source>
        <dbReference type="Proteomes" id="UP001049176"/>
    </source>
</evidence>
<dbReference type="CDD" id="cd02121">
    <property type="entry name" value="PA_GCPII_like"/>
    <property type="match status" value="1"/>
</dbReference>
<evidence type="ECO:0008006" key="8">
    <source>
        <dbReference type="Google" id="ProtNLM"/>
    </source>
</evidence>
<dbReference type="InterPro" id="IPR039373">
    <property type="entry name" value="Peptidase_M28B"/>
</dbReference>
<dbReference type="InterPro" id="IPR007365">
    <property type="entry name" value="TFR-like_dimer_dom"/>
</dbReference>
<dbReference type="AlphaFoldDB" id="A0A9P7RSR2"/>
<dbReference type="KEGG" id="more:E1B28_012661"/>
<dbReference type="Gene3D" id="3.50.30.30">
    <property type="match status" value="1"/>
</dbReference>
<dbReference type="SUPFAM" id="SSF52025">
    <property type="entry name" value="PA domain"/>
    <property type="match status" value="1"/>
</dbReference>
<dbReference type="CDD" id="cd08022">
    <property type="entry name" value="M28_PSMA_like"/>
    <property type="match status" value="1"/>
</dbReference>
<protein>
    <recommendedName>
        <fullName evidence="8">Zn-dependent exopeptidase</fullName>
    </recommendedName>
</protein>
<comment type="caution">
    <text evidence="6">The sequence shown here is derived from an EMBL/GenBank/DDBJ whole genome shotgun (WGS) entry which is preliminary data.</text>
</comment>
<dbReference type="InterPro" id="IPR003137">
    <property type="entry name" value="PA_domain"/>
</dbReference>
<dbReference type="Pfam" id="PF02225">
    <property type="entry name" value="PA"/>
    <property type="match status" value="1"/>
</dbReference>
<evidence type="ECO:0000259" key="5">
    <source>
        <dbReference type="Pfam" id="PF04389"/>
    </source>
</evidence>
<keyword evidence="2" id="KW-0175">Coiled coil</keyword>
<evidence type="ECO:0000256" key="2">
    <source>
        <dbReference type="SAM" id="Coils"/>
    </source>
</evidence>
<dbReference type="Proteomes" id="UP001049176">
    <property type="component" value="Chromosome 8"/>
</dbReference>
<organism evidence="6 7">
    <name type="scientific">Marasmius oreades</name>
    <name type="common">fairy-ring Marasmius</name>
    <dbReference type="NCBI Taxonomy" id="181124"/>
    <lineage>
        <taxon>Eukaryota</taxon>
        <taxon>Fungi</taxon>
        <taxon>Dikarya</taxon>
        <taxon>Basidiomycota</taxon>
        <taxon>Agaricomycotina</taxon>
        <taxon>Agaricomycetes</taxon>
        <taxon>Agaricomycetidae</taxon>
        <taxon>Agaricales</taxon>
        <taxon>Marasmiineae</taxon>
        <taxon>Marasmiaceae</taxon>
        <taxon>Marasmius</taxon>
    </lineage>
</organism>
<dbReference type="PANTHER" id="PTHR10404:SF46">
    <property type="entry name" value="VACUOLAR PROTEIN SORTING-ASSOCIATED PROTEIN 70"/>
    <property type="match status" value="1"/>
</dbReference>
<gene>
    <name evidence="6" type="ORF">E1B28_012661</name>
</gene>
<dbReference type="RefSeq" id="XP_043005161.1">
    <property type="nucleotide sequence ID" value="XM_043157793.1"/>
</dbReference>
<comment type="similarity">
    <text evidence="1">Belongs to the peptidase M28 family. M28B subfamily.</text>
</comment>
<feature type="domain" description="PA" evidence="3">
    <location>
        <begin position="218"/>
        <end position="290"/>
    </location>
</feature>
<evidence type="ECO:0000256" key="1">
    <source>
        <dbReference type="ARBA" id="ARBA00005634"/>
    </source>
</evidence>
<dbReference type="OrthoDB" id="5841748at2759"/>
<feature type="coiled-coil region" evidence="2">
    <location>
        <begin position="687"/>
        <end position="714"/>
    </location>
</feature>
<dbReference type="Pfam" id="PF04389">
    <property type="entry name" value="Peptidase_M28"/>
    <property type="match status" value="1"/>
</dbReference>
<dbReference type="Gene3D" id="3.40.630.10">
    <property type="entry name" value="Zn peptidases"/>
    <property type="match status" value="1"/>
</dbReference>
<feature type="domain" description="Transferrin receptor-like dimerisation" evidence="4">
    <location>
        <begin position="802"/>
        <end position="877"/>
    </location>
</feature>
<keyword evidence="7" id="KW-1185">Reference proteome</keyword>
<dbReference type="InterPro" id="IPR046450">
    <property type="entry name" value="PA_dom_sf"/>
</dbReference>
<dbReference type="GeneID" id="66081736"/>
<dbReference type="InterPro" id="IPR036757">
    <property type="entry name" value="TFR-like_dimer_dom_sf"/>
</dbReference>
<sequence>MSKKAPDPEKQSLPTAQPVQSSNFKRRIVSFICLSTTLYGLYSLTHIWSRVATVHRDVLHVKPPPLDVHEREKLFLSVPNGKSAHAAAKTFASHPHVAGSPQDYEDAQKMLSFFQTELGIKPPRKPPIFPAGTPKSRAATIGLTELLRPHGPTAWIDVYYPILDAPLGRSLELLDTKGNSMWSADLNEDGDPLDEDAHAYRDFVPAWHGFSSHGEAEGQIIYANYGTKEDYDELVEAGTNLTGKIVLVRYGDTARGLKVKGAEELGAAGVLIYSDIRDDGYVTVENGYEPYPRGPARNPTSIQRGSVLYFTKHPGDPTTPGYPAYERAERQEPVNLVKIPSLPISWHNAQRILEEVGEIYTQDSDIRKKKLSGKSSISKVRMVNHVDYNITPIWNTMAAIPGHIKDEVGIVGNHRDAWVLGAGDPISGTASLHEIVRGFGELLRQGWKPLRTILIASWDAEEHGLIGSTEYGEDFADWLSEHAITYVNVDVSSAGSRWTALGSPSLAHLIKRAALDIPHPTEEGKTLWDARDDKGPFSGLNGTQSTSAWADPEYIQDYEKKVEEEASLSTGVGPLGSGSDFTVFLQRLGIASMDQNFAPTPYDAVWHDHSIYDTVRWQEEYADPGYNKHVAVARHLGLTVMRLTDTVIIPLNTTQYAFELDDYLDKVEDLAADIFGDGEDDDITPHLSLLRDQIERLQDASLELDEEKVAAEENFRKALDRLPSFPRPASSRSHSHRCGGVTGRLSAWYHSIFGPNESETVYDHIDDWKDFLSLPLEDGDSFARLSRLPFPKNPWLDFLRAARRLVKVNKKVFGFERGFLHPDGISKDREWYRHLGVAPGKWLGYGATTFPALTEAITIDKNADAAKEEVLRLIEVLVGLTAQTRP</sequence>
<dbReference type="EMBL" id="CM032188">
    <property type="protein sequence ID" value="KAG7088690.1"/>
    <property type="molecule type" value="Genomic_DNA"/>
</dbReference>
<dbReference type="GO" id="GO:0004180">
    <property type="term" value="F:carboxypeptidase activity"/>
    <property type="evidence" value="ECO:0007669"/>
    <property type="project" value="TreeGrafter"/>
</dbReference>
<evidence type="ECO:0000313" key="6">
    <source>
        <dbReference type="EMBL" id="KAG7088690.1"/>
    </source>
</evidence>
<evidence type="ECO:0000259" key="3">
    <source>
        <dbReference type="Pfam" id="PF02225"/>
    </source>
</evidence>
<accession>A0A9P7RSR2</accession>